<sequence length="630" mass="73146">MIITDSQTVNTTFLAIVSIWLMLFSCPDLQAQTKQVITYYDKGKEHVKEKYTISNTKPPYLQGPYENYYANGKVRSRGTYKKGVPDGNWTYYYENGKLKIKGNWQNAMKNGTWSYYYENGNLQMEGTLQNEIRTNQWSYYYESGALKNRGTYINDQKEGLWEYFYEDGKKKAEATLNNDNGWYREFYASGNIRMQGLLTNGKSDSLWSYYYENGKLKAKGPEKEGVREGLWHFYDENEKLIQEGEYKDGIQEGKWKYYHPNGAIAAEGKKSGGKEEGIWNLFYANGTTRGALNHTQQDGNYIEYHENGKLKAKGSIRNGLYEGEWQYFYEDDGTLEGHCVFVDGKGLYKGIYKDGKPRMEGHLENDKRVGLWTLYKPDGNVAGYYEAFYENEIPVATINTTDSVVITDTITRVNQPYNKPSLRLPKKHNWHFISKPNEYRAFIVGVNPLAMFWQSNPGLPLSFEYYMHERLGYEFTATIYRNPFFTSNDNIADNVEYSRGFSIGIKQKFYQPDGNLGMLYIAHEIRFSGINHQANVQDINSSYLVIQADENRYEYSFMVGDRFLQDPSRTNKKNKGNRFTLDGFAGLGIAYRHYNPQWSNKPEWDTIFKNVPKSKLLLTLRLGIMLGYAF</sequence>
<dbReference type="Pfam" id="PF07661">
    <property type="entry name" value="MORN_2"/>
    <property type="match status" value="9"/>
</dbReference>
<gene>
    <name evidence="1" type="ORF">QNI22_00365</name>
</gene>
<evidence type="ECO:0000313" key="2">
    <source>
        <dbReference type="Proteomes" id="UP001232063"/>
    </source>
</evidence>
<dbReference type="RefSeq" id="WP_314508609.1">
    <property type="nucleotide sequence ID" value="NZ_JASJOU010000001.1"/>
</dbReference>
<proteinExistence type="predicted"/>
<dbReference type="PANTHER" id="PTHR33706">
    <property type="entry name" value="MORN VARIANT REPEAT PROTEIN"/>
    <property type="match status" value="1"/>
</dbReference>
<name>A0AAE3QW68_9BACT</name>
<dbReference type="InterPro" id="IPR011652">
    <property type="entry name" value="MORN_2"/>
</dbReference>
<dbReference type="AlphaFoldDB" id="A0AAE3QW68"/>
<organism evidence="1 2">
    <name type="scientific">Xanthocytophaga agilis</name>
    <dbReference type="NCBI Taxonomy" id="3048010"/>
    <lineage>
        <taxon>Bacteria</taxon>
        <taxon>Pseudomonadati</taxon>
        <taxon>Bacteroidota</taxon>
        <taxon>Cytophagia</taxon>
        <taxon>Cytophagales</taxon>
        <taxon>Rhodocytophagaceae</taxon>
        <taxon>Xanthocytophaga</taxon>
    </lineage>
</organism>
<dbReference type="SUPFAM" id="SSF82185">
    <property type="entry name" value="Histone H3 K4-specific methyltransferase SET7/9 N-terminal domain"/>
    <property type="match status" value="3"/>
</dbReference>
<comment type="caution">
    <text evidence="1">The sequence shown here is derived from an EMBL/GenBank/DDBJ whole genome shotgun (WGS) entry which is preliminary data.</text>
</comment>
<dbReference type="PANTHER" id="PTHR33706:SF1">
    <property type="entry name" value="TPR REPEAT PROTEIN"/>
    <property type="match status" value="1"/>
</dbReference>
<dbReference type="Proteomes" id="UP001232063">
    <property type="component" value="Unassembled WGS sequence"/>
</dbReference>
<evidence type="ECO:0000313" key="1">
    <source>
        <dbReference type="EMBL" id="MDJ1499071.1"/>
    </source>
</evidence>
<dbReference type="Gene3D" id="2.20.110.10">
    <property type="entry name" value="Histone H3 K4-specific methyltransferase SET7/9 N-terminal domain"/>
    <property type="match status" value="4"/>
</dbReference>
<dbReference type="Gene3D" id="3.90.930.1">
    <property type="match status" value="1"/>
</dbReference>
<accession>A0AAE3QW68</accession>
<keyword evidence="2" id="KW-1185">Reference proteome</keyword>
<protein>
    <submittedName>
        <fullName evidence="1">Toxin-antitoxin system YwqK family antitoxin</fullName>
    </submittedName>
</protein>
<dbReference type="EMBL" id="JASJOU010000001">
    <property type="protein sequence ID" value="MDJ1499071.1"/>
    <property type="molecule type" value="Genomic_DNA"/>
</dbReference>
<reference evidence="1" key="1">
    <citation type="submission" date="2023-05" db="EMBL/GenBank/DDBJ databases">
        <authorList>
            <person name="Zhang X."/>
        </authorList>
    </citation>
    <scope>NUCLEOTIDE SEQUENCE</scope>
    <source>
        <strain evidence="1">BD1B2-1</strain>
    </source>
</reference>